<proteinExistence type="predicted"/>
<dbReference type="InterPro" id="IPR001650">
    <property type="entry name" value="Helicase_C-like"/>
</dbReference>
<dbReference type="GO" id="GO:0005524">
    <property type="term" value="F:ATP binding"/>
    <property type="evidence" value="ECO:0007669"/>
    <property type="project" value="UniProtKB-KW"/>
</dbReference>
<organism evidence="5 6">
    <name type="scientific">[Phormidium ambiguum] IAM M-71</name>
    <dbReference type="NCBI Taxonomy" id="454136"/>
    <lineage>
        <taxon>Bacteria</taxon>
        <taxon>Bacillati</taxon>
        <taxon>Cyanobacteriota</taxon>
        <taxon>Cyanophyceae</taxon>
        <taxon>Oscillatoriophycideae</taxon>
        <taxon>Aerosakkonematales</taxon>
        <taxon>Aerosakkonemataceae</taxon>
        <taxon>Floridanema</taxon>
    </lineage>
</organism>
<dbReference type="GO" id="GO:0006289">
    <property type="term" value="P:nucleotide-excision repair"/>
    <property type="evidence" value="ECO:0007669"/>
    <property type="project" value="TreeGrafter"/>
</dbReference>
<keyword evidence="2" id="KW-0067">ATP-binding</keyword>
<evidence type="ECO:0000259" key="3">
    <source>
        <dbReference type="PROSITE" id="PS51192"/>
    </source>
</evidence>
<gene>
    <name evidence="5" type="ORF">NIES2119_24080</name>
</gene>
<keyword evidence="1" id="KW-0547">Nucleotide-binding</keyword>
<dbReference type="OrthoDB" id="9774462at2"/>
<dbReference type="EMBL" id="MRCE01000032">
    <property type="protein sequence ID" value="OKH33144.1"/>
    <property type="molecule type" value="Genomic_DNA"/>
</dbReference>
<evidence type="ECO:0000256" key="1">
    <source>
        <dbReference type="ARBA" id="ARBA00022741"/>
    </source>
</evidence>
<protein>
    <recommendedName>
        <fullName evidence="7">DEAD/DEAH box helicase</fullName>
    </recommendedName>
</protein>
<dbReference type="InterPro" id="IPR014001">
    <property type="entry name" value="Helicase_ATP-bd"/>
</dbReference>
<feature type="domain" description="Helicase C-terminal" evidence="4">
    <location>
        <begin position="309"/>
        <end position="466"/>
    </location>
</feature>
<dbReference type="PROSITE" id="PS51192">
    <property type="entry name" value="HELICASE_ATP_BIND_1"/>
    <property type="match status" value="1"/>
</dbReference>
<dbReference type="InterPro" id="IPR018973">
    <property type="entry name" value="MZB"/>
</dbReference>
<dbReference type="GO" id="GO:0003676">
    <property type="term" value="F:nucleic acid binding"/>
    <property type="evidence" value="ECO:0007669"/>
    <property type="project" value="InterPro"/>
</dbReference>
<dbReference type="GO" id="GO:0043138">
    <property type="term" value="F:3'-5' DNA helicase activity"/>
    <property type="evidence" value="ECO:0007669"/>
    <property type="project" value="TreeGrafter"/>
</dbReference>
<dbReference type="SMART" id="SM00490">
    <property type="entry name" value="HELICc"/>
    <property type="match status" value="1"/>
</dbReference>
<dbReference type="PANTHER" id="PTHR47957">
    <property type="entry name" value="ATP-DEPENDENT HELICASE HRQ1"/>
    <property type="match status" value="1"/>
</dbReference>
<evidence type="ECO:0000313" key="6">
    <source>
        <dbReference type="Proteomes" id="UP000185860"/>
    </source>
</evidence>
<accession>A0A1U7I9L8</accession>
<evidence type="ECO:0008006" key="7">
    <source>
        <dbReference type="Google" id="ProtNLM"/>
    </source>
</evidence>
<dbReference type="AlphaFoldDB" id="A0A1U7I9L8"/>
<dbReference type="PANTHER" id="PTHR47957:SF3">
    <property type="entry name" value="ATP-DEPENDENT HELICASE HRQ1"/>
    <property type="match status" value="1"/>
</dbReference>
<feature type="domain" description="Helicase ATP-binding" evidence="3">
    <location>
        <begin position="88"/>
        <end position="275"/>
    </location>
</feature>
<dbReference type="Pfam" id="PF09369">
    <property type="entry name" value="MZB"/>
    <property type="match status" value="1"/>
</dbReference>
<dbReference type="Pfam" id="PF00271">
    <property type="entry name" value="Helicase_C"/>
    <property type="match status" value="1"/>
</dbReference>
<evidence type="ECO:0000259" key="4">
    <source>
        <dbReference type="PROSITE" id="PS51194"/>
    </source>
</evidence>
<dbReference type="PROSITE" id="PS51194">
    <property type="entry name" value="HELICASE_CTER"/>
    <property type="match status" value="1"/>
</dbReference>
<dbReference type="Proteomes" id="UP000185860">
    <property type="component" value="Unassembled WGS sequence"/>
</dbReference>
<dbReference type="SUPFAM" id="SSF52540">
    <property type="entry name" value="P-loop containing nucleoside triphosphate hydrolases"/>
    <property type="match status" value="1"/>
</dbReference>
<dbReference type="InterPro" id="IPR027417">
    <property type="entry name" value="P-loop_NTPase"/>
</dbReference>
<dbReference type="Pfam" id="PF00270">
    <property type="entry name" value="DEAD"/>
    <property type="match status" value="1"/>
</dbReference>
<evidence type="ECO:0000313" key="5">
    <source>
        <dbReference type="EMBL" id="OKH33144.1"/>
    </source>
</evidence>
<name>A0A1U7I9L8_9CYAN</name>
<comment type="caution">
    <text evidence="5">The sequence shown here is derived from an EMBL/GenBank/DDBJ whole genome shotgun (WGS) entry which is preliminary data.</text>
</comment>
<evidence type="ECO:0000256" key="2">
    <source>
        <dbReference type="ARBA" id="ARBA00022840"/>
    </source>
</evidence>
<dbReference type="SMART" id="SM00487">
    <property type="entry name" value="DEXDc"/>
    <property type="match status" value="1"/>
</dbReference>
<reference evidence="5 6" key="1">
    <citation type="submission" date="2016-11" db="EMBL/GenBank/DDBJ databases">
        <title>Draft Genome Sequences of Nine Cyanobacterial Strains from Diverse Habitats.</title>
        <authorList>
            <person name="Zhu T."/>
            <person name="Hou S."/>
            <person name="Lu X."/>
            <person name="Hess W.R."/>
        </authorList>
    </citation>
    <scope>NUCLEOTIDE SEQUENCE [LARGE SCALE GENOMIC DNA]</scope>
    <source>
        <strain evidence="5 6">IAM M-71</strain>
    </source>
</reference>
<dbReference type="GO" id="GO:0036297">
    <property type="term" value="P:interstrand cross-link repair"/>
    <property type="evidence" value="ECO:0007669"/>
    <property type="project" value="TreeGrafter"/>
</dbReference>
<dbReference type="Gene3D" id="3.40.50.300">
    <property type="entry name" value="P-loop containing nucleotide triphosphate hydrolases"/>
    <property type="match status" value="2"/>
</dbReference>
<sequence length="874" mass="97040">MQPDYLKLLAQFENEFSPISNNQLLTDNQLIEADNLLELLGEDIIWHETTPATNPLNKNLPSDLPKELKEALQQQGIKQLYSHQIKALKAVRQGRDIILSTTTSSGKSLSAYLPILEGVMQHEYTALAFYGLRALTSDQGQKVANLIKSIPQSTQPRLAMLTGDTSKEERERLLATNPQIIGATPELIHFALRGVHWSQPWQQFLSKLRYVLIDEAHTFNGVYGANMAALIRRLKLAVDSNGGNSNQLQFIFLSATIGNPVELARRLSSRNRQRNSTKADRLVWINSSGAATPSRQLIVTKPSHNANPDAARIILFLLQSGQSGICFCNGRQAIKNLWSTLRQEAIQQGYSSIEKQVAIFYSSLTSQRRTEIIQQLELGQIRCIISTSSLEAGIDLPQLDYVIIRGWPGSLQAFRQRLGRAGRVKAGLAVFIPIAQLPLDNYFATHPQLLLGAPSEQVSFSTNYPIDLAKHLMCAAVETGIPVTKLKYYFGKLALRIVTALMEQGVMHKSRGRLWAKGFPHKDVNFRGGINSSTVQLVDAESGEEVESLSAQIAIHEVFPGAIYRTQNSDGQLVNYRSETLELEMGKALLQLITETPLFTIAINRVDTCIHQELSTPKIVPLLVLTGESNGSTQVPLSIQLSLGWGEISQQVTGYQLLTRSYKLTCLQKKCVNYKEGLNERTHCPACGKRLRKAELTTVLNEVEFERPYAIKFSTPVVQISVSESVNRYWQEIVVRTRTQLLQAKQPIPTNYQQLWEYPAQFLVIHSFGHQILAALPLVVLSGMNDVSFRVEKRGIADYVGLFYDRVEGGSGSAEAIFKQLPKLAKVAGELARNCECESGCPKCLIQPGCPDGNKGLLKELGLLLCDALSLTEA</sequence>
<dbReference type="RefSeq" id="WP_073596037.1">
    <property type="nucleotide sequence ID" value="NZ_MRCE01000032.1"/>
</dbReference>
<dbReference type="InterPro" id="IPR011545">
    <property type="entry name" value="DEAD/DEAH_box_helicase_dom"/>
</dbReference>